<accession>A0ABM1EL42</accession>
<dbReference type="GeneID" id="106813315"/>
<evidence type="ECO:0000256" key="1">
    <source>
        <dbReference type="ARBA" id="ARBA00022737"/>
    </source>
</evidence>
<dbReference type="PANTHER" id="PTHR15901:SF16">
    <property type="entry name" value="TESTICULAR HAPLOID EXPRESSED GENE PROTEIN"/>
    <property type="match status" value="1"/>
</dbReference>
<organism evidence="2 3">
    <name type="scientific">Priapulus caudatus</name>
    <name type="common">Priapulid worm</name>
    <dbReference type="NCBI Taxonomy" id="37621"/>
    <lineage>
        <taxon>Eukaryota</taxon>
        <taxon>Metazoa</taxon>
        <taxon>Ecdysozoa</taxon>
        <taxon>Scalidophora</taxon>
        <taxon>Priapulida</taxon>
        <taxon>Priapulimorpha</taxon>
        <taxon>Priapulimorphida</taxon>
        <taxon>Priapulidae</taxon>
        <taxon>Priapulus</taxon>
    </lineage>
</organism>
<dbReference type="PANTHER" id="PTHR15901">
    <property type="entry name" value="TESTICULAR HAPLOID EXPRESSED GENE PROTEIN"/>
    <property type="match status" value="1"/>
</dbReference>
<dbReference type="InterPro" id="IPR042401">
    <property type="entry name" value="SPMAP2-like"/>
</dbReference>
<protein>
    <submittedName>
        <fullName evidence="3">Testicular haploid expressed gene protein-like</fullName>
    </submittedName>
</protein>
<evidence type="ECO:0000313" key="3">
    <source>
        <dbReference type="RefSeq" id="XP_014672913.1"/>
    </source>
</evidence>
<gene>
    <name evidence="3" type="primary">LOC106813315</name>
</gene>
<dbReference type="InterPro" id="IPR006623">
    <property type="entry name" value="THEG"/>
</dbReference>
<keyword evidence="1" id="KW-0677">Repeat</keyword>
<dbReference type="SMART" id="SM00705">
    <property type="entry name" value="THEG"/>
    <property type="match status" value="5"/>
</dbReference>
<proteinExistence type="predicted"/>
<dbReference type="Pfam" id="PF14912">
    <property type="entry name" value="THEG"/>
    <property type="match status" value="2"/>
</dbReference>
<sequence>MAVSGVCTTIPRISILAEPKPVPSGFIRDRRSVYWLSKRPVTREDGCEGHGKRFPLLAASKKWHPDYMGDRPTPVSPVSRAAKNAIANGRIQILSLPRVVPKDYQPLRSSYTVVSPAAKNAKASRRLKELAKCHQPSSETSIVSTIWWNPTSKERETEKPELSEHLQALAAPKPTHLEYKPNRSVFWPVAPTALQVTASPRIDEISRPKNRPTIDDNYDPYKISQGALHAKPVPRLAELATPNAHKMHHKG</sequence>
<reference evidence="3" key="1">
    <citation type="submission" date="2025-08" db="UniProtKB">
        <authorList>
            <consortium name="RefSeq"/>
        </authorList>
    </citation>
    <scope>IDENTIFICATION</scope>
</reference>
<name>A0ABM1EL42_PRICU</name>
<dbReference type="Proteomes" id="UP000695022">
    <property type="component" value="Unplaced"/>
</dbReference>
<keyword evidence="2" id="KW-1185">Reference proteome</keyword>
<evidence type="ECO:0000313" key="2">
    <source>
        <dbReference type="Proteomes" id="UP000695022"/>
    </source>
</evidence>
<dbReference type="RefSeq" id="XP_014672913.1">
    <property type="nucleotide sequence ID" value="XM_014817427.1"/>
</dbReference>